<comment type="similarity">
    <text evidence="14">Belongs to the glycosyl hydrolase 16 family. CRH1 subfamily.</text>
</comment>
<dbReference type="OrthoDB" id="4781at2759"/>
<dbReference type="PIRSF" id="PIRSF037299">
    <property type="entry name" value="Glycosidase_CRH1_prd"/>
    <property type="match status" value="1"/>
</dbReference>
<feature type="domain" description="GH16" evidence="20">
    <location>
        <begin position="28"/>
        <end position="232"/>
    </location>
</feature>
<keyword evidence="8" id="KW-0378">Hydrolase</keyword>
<feature type="disulfide bond" evidence="16">
    <location>
        <begin position="27"/>
        <end position="35"/>
    </location>
</feature>
<feature type="chain" id="PRO_5035836840" description="chitinase" evidence="19">
    <location>
        <begin position="22"/>
        <end position="337"/>
    </location>
</feature>
<dbReference type="Pfam" id="PF00722">
    <property type="entry name" value="Glyco_hydro_16"/>
    <property type="match status" value="1"/>
</dbReference>
<keyword evidence="5" id="KW-0328">Glycosyltransferase</keyword>
<keyword evidence="6" id="KW-0808">Transferase</keyword>
<feature type="signal peptide" evidence="19">
    <location>
        <begin position="1"/>
        <end position="21"/>
    </location>
</feature>
<dbReference type="GO" id="GO:0031505">
    <property type="term" value="P:fungal-type cell wall organization"/>
    <property type="evidence" value="ECO:0007669"/>
    <property type="project" value="TreeGrafter"/>
</dbReference>
<dbReference type="Gene3D" id="2.60.120.200">
    <property type="match status" value="1"/>
</dbReference>
<evidence type="ECO:0000313" key="21">
    <source>
        <dbReference type="EMBL" id="TVY71292.1"/>
    </source>
</evidence>
<dbReference type="PANTHER" id="PTHR10963:SF27">
    <property type="entry name" value="GLYCOSIDASE-RELATED"/>
    <property type="match status" value="1"/>
</dbReference>
<keyword evidence="9 18" id="KW-0472">Membrane</keyword>
<keyword evidence="22" id="KW-1185">Reference proteome</keyword>
<organism evidence="21 22">
    <name type="scientific">Lachnellula suecica</name>
    <dbReference type="NCBI Taxonomy" id="602035"/>
    <lineage>
        <taxon>Eukaryota</taxon>
        <taxon>Fungi</taxon>
        <taxon>Dikarya</taxon>
        <taxon>Ascomycota</taxon>
        <taxon>Pezizomycotina</taxon>
        <taxon>Leotiomycetes</taxon>
        <taxon>Helotiales</taxon>
        <taxon>Lachnaceae</taxon>
        <taxon>Lachnellula</taxon>
    </lineage>
</organism>
<dbReference type="GO" id="GO:0008843">
    <property type="term" value="F:endochitinase activity"/>
    <property type="evidence" value="ECO:0007669"/>
    <property type="project" value="UniProtKB-EC"/>
</dbReference>
<dbReference type="EMBL" id="QGMK01001281">
    <property type="protein sequence ID" value="TVY71292.1"/>
    <property type="molecule type" value="Genomic_DNA"/>
</dbReference>
<name>A0A8T9C1J9_9HELO</name>
<dbReference type="GO" id="GO:0009277">
    <property type="term" value="C:fungal-type cell wall"/>
    <property type="evidence" value="ECO:0007669"/>
    <property type="project" value="TreeGrafter"/>
</dbReference>
<keyword evidence="10" id="KW-0325">Glycoprotein</keyword>
<evidence type="ECO:0000256" key="7">
    <source>
        <dbReference type="ARBA" id="ARBA00022729"/>
    </source>
</evidence>
<evidence type="ECO:0000256" key="10">
    <source>
        <dbReference type="ARBA" id="ARBA00023180"/>
    </source>
</evidence>
<evidence type="ECO:0000256" key="16">
    <source>
        <dbReference type="PIRSR" id="PIRSR037299-2"/>
    </source>
</evidence>
<reference evidence="21 22" key="1">
    <citation type="submission" date="2018-05" db="EMBL/GenBank/DDBJ databases">
        <title>Genome sequencing and assembly of the regulated plant pathogen Lachnellula willkommii and related sister species for the development of diagnostic species identification markers.</title>
        <authorList>
            <person name="Giroux E."/>
            <person name="Bilodeau G."/>
        </authorList>
    </citation>
    <scope>NUCLEOTIDE SEQUENCE [LARGE SCALE GENOMIC DNA]</scope>
    <source>
        <strain evidence="21 22">CBS 268.59</strain>
    </source>
</reference>
<proteinExistence type="inferred from homology"/>
<evidence type="ECO:0000256" key="15">
    <source>
        <dbReference type="PIRSR" id="PIRSR037299-1"/>
    </source>
</evidence>
<keyword evidence="7 19" id="KW-0732">Signal</keyword>
<keyword evidence="16" id="KW-1015">Disulfide bond</keyword>
<comment type="caution">
    <text evidence="21">The sequence shown here is derived from an EMBL/GenBank/DDBJ whole genome shotgun (WGS) entry which is preliminary data.</text>
</comment>
<dbReference type="CDD" id="cd02183">
    <property type="entry name" value="GH16_fungal_CRH1_transglycosylase"/>
    <property type="match status" value="1"/>
</dbReference>
<keyword evidence="18" id="KW-1133">Transmembrane helix</keyword>
<evidence type="ECO:0000256" key="8">
    <source>
        <dbReference type="ARBA" id="ARBA00022801"/>
    </source>
</evidence>
<feature type="active site" description="Proton donor" evidence="15">
    <location>
        <position position="125"/>
    </location>
</feature>
<dbReference type="GO" id="GO:0005975">
    <property type="term" value="P:carbohydrate metabolic process"/>
    <property type="evidence" value="ECO:0007669"/>
    <property type="project" value="InterPro"/>
</dbReference>
<evidence type="ECO:0000256" key="9">
    <source>
        <dbReference type="ARBA" id="ARBA00023136"/>
    </source>
</evidence>
<evidence type="ECO:0000256" key="14">
    <source>
        <dbReference type="ARBA" id="ARBA00038074"/>
    </source>
</evidence>
<dbReference type="InterPro" id="IPR017168">
    <property type="entry name" value="CHR-like"/>
</dbReference>
<evidence type="ECO:0000313" key="22">
    <source>
        <dbReference type="Proteomes" id="UP000469558"/>
    </source>
</evidence>
<dbReference type="EC" id="3.2.1.14" evidence="3"/>
<accession>A0A8T9C1J9</accession>
<evidence type="ECO:0000256" key="12">
    <source>
        <dbReference type="ARBA" id="ARBA00023295"/>
    </source>
</evidence>
<evidence type="ECO:0000256" key="17">
    <source>
        <dbReference type="SAM" id="MobiDB-lite"/>
    </source>
</evidence>
<keyword evidence="11" id="KW-0449">Lipoprotein</keyword>
<dbReference type="GO" id="GO:0098552">
    <property type="term" value="C:side of membrane"/>
    <property type="evidence" value="ECO:0007669"/>
    <property type="project" value="UniProtKB-KW"/>
</dbReference>
<feature type="region of interest" description="Disordered" evidence="17">
    <location>
        <begin position="272"/>
        <end position="305"/>
    </location>
</feature>
<dbReference type="GO" id="GO:0016757">
    <property type="term" value="F:glycosyltransferase activity"/>
    <property type="evidence" value="ECO:0007669"/>
    <property type="project" value="UniProtKB-KW"/>
</dbReference>
<gene>
    <name evidence="21" type="primary">crf1_1</name>
    <name evidence="21" type="ORF">LSUE1_G008794</name>
</gene>
<dbReference type="SUPFAM" id="SSF49899">
    <property type="entry name" value="Concanavalin A-like lectins/glucanases"/>
    <property type="match status" value="1"/>
</dbReference>
<dbReference type="PROSITE" id="PS51762">
    <property type="entry name" value="GH16_2"/>
    <property type="match status" value="1"/>
</dbReference>
<dbReference type="AlphaFoldDB" id="A0A8T9C1J9"/>
<sequence>MRSQILSLAATAATLSQLVSGQTSTTCNPTTNSTCPSDTALGKTITVDFTQGESSEFTAESGTTITYGTSGAEFILTSTGEAQTITTENYIFFGKVEIAMKAAPGTGVVSSCVMESDDLDEIDLEWLGGNTTTVETNYFGKGNTTTYDRAIYEAVDDPQDNFHIYTIDWTSAYVKWYVDGTLVRTLLYADALDGKNFPQTPMKIKMGIWDGGAADESTGTVEWAGGYTDLTNAPFTMYVANITIQDYTTNGTEYTYGDESGDWQSIIISDSTSNDTTSDSTGTTTATSNSTSGSGSSATSSANSSTSSVATFTSGVAALSSSYFLGVVGLGLAVFYL</sequence>
<evidence type="ECO:0000256" key="2">
    <source>
        <dbReference type="ARBA" id="ARBA00004589"/>
    </source>
</evidence>
<evidence type="ECO:0000256" key="1">
    <source>
        <dbReference type="ARBA" id="ARBA00000822"/>
    </source>
</evidence>
<dbReference type="InterPro" id="IPR000757">
    <property type="entry name" value="Beta-glucanase-like"/>
</dbReference>
<dbReference type="InterPro" id="IPR013320">
    <property type="entry name" value="ConA-like_dom_sf"/>
</dbReference>
<dbReference type="PANTHER" id="PTHR10963">
    <property type="entry name" value="GLYCOSYL HYDROLASE-RELATED"/>
    <property type="match status" value="1"/>
</dbReference>
<keyword evidence="12 21" id="KW-0326">Glycosidase</keyword>
<comment type="catalytic activity">
    <reaction evidence="1">
        <text>Random endo-hydrolysis of N-acetyl-beta-D-glucosaminide (1-&gt;4)-beta-linkages in chitin and chitodextrins.</text>
        <dbReference type="EC" id="3.2.1.14"/>
    </reaction>
</comment>
<evidence type="ECO:0000256" key="18">
    <source>
        <dbReference type="SAM" id="Phobius"/>
    </source>
</evidence>
<dbReference type="InterPro" id="IPR050546">
    <property type="entry name" value="Glycosyl_Hydrlase_16"/>
</dbReference>
<evidence type="ECO:0000256" key="11">
    <source>
        <dbReference type="ARBA" id="ARBA00023288"/>
    </source>
</evidence>
<evidence type="ECO:0000256" key="3">
    <source>
        <dbReference type="ARBA" id="ARBA00012729"/>
    </source>
</evidence>
<evidence type="ECO:0000256" key="13">
    <source>
        <dbReference type="ARBA" id="ARBA00023316"/>
    </source>
</evidence>
<comment type="subcellular location">
    <subcellularLocation>
        <location evidence="2">Membrane</location>
        <topology evidence="2">Lipid-anchor</topology>
        <topology evidence="2">GPI-anchor</topology>
    </subcellularLocation>
</comment>
<keyword evidence="4" id="KW-0336">GPI-anchor</keyword>
<keyword evidence="13" id="KW-0961">Cell wall biogenesis/degradation</keyword>
<evidence type="ECO:0000256" key="4">
    <source>
        <dbReference type="ARBA" id="ARBA00022622"/>
    </source>
</evidence>
<feature type="active site" description="Nucleophile" evidence="15">
    <location>
        <position position="121"/>
    </location>
</feature>
<evidence type="ECO:0000256" key="5">
    <source>
        <dbReference type="ARBA" id="ARBA00022676"/>
    </source>
</evidence>
<protein>
    <recommendedName>
        <fullName evidence="3">chitinase</fullName>
        <ecNumber evidence="3">3.2.1.14</ecNumber>
    </recommendedName>
</protein>
<feature type="transmembrane region" description="Helical" evidence="18">
    <location>
        <begin position="312"/>
        <end position="336"/>
    </location>
</feature>
<evidence type="ECO:0000259" key="20">
    <source>
        <dbReference type="PROSITE" id="PS51762"/>
    </source>
</evidence>
<keyword evidence="18" id="KW-0812">Transmembrane</keyword>
<dbReference type="Proteomes" id="UP000469558">
    <property type="component" value="Unassembled WGS sequence"/>
</dbReference>
<evidence type="ECO:0000256" key="19">
    <source>
        <dbReference type="SAM" id="SignalP"/>
    </source>
</evidence>
<evidence type="ECO:0000256" key="6">
    <source>
        <dbReference type="ARBA" id="ARBA00022679"/>
    </source>
</evidence>